<dbReference type="InterPro" id="IPR017359">
    <property type="entry name" value="Phi-like"/>
</dbReference>
<reference evidence="2 3" key="1">
    <citation type="submission" date="2015-01" db="EMBL/GenBank/DDBJ databases">
        <title>The Genome Sequence of Rhinocladiella mackenzie CBS 650.93.</title>
        <authorList>
            <consortium name="The Broad Institute Genomics Platform"/>
            <person name="Cuomo C."/>
            <person name="de Hoog S."/>
            <person name="Gorbushina A."/>
            <person name="Stielow B."/>
            <person name="Teixiera M."/>
            <person name="Abouelleil A."/>
            <person name="Chapman S.B."/>
            <person name="Priest M."/>
            <person name="Young S.K."/>
            <person name="Wortman J."/>
            <person name="Nusbaum C."/>
            <person name="Birren B."/>
        </authorList>
    </citation>
    <scope>NUCLEOTIDE SEQUENCE [LARGE SCALE GENOMIC DNA]</scope>
    <source>
        <strain evidence="2 3">CBS 650.93</strain>
    </source>
</reference>
<sequence>MTFSAAERLEAELSLLSAMYPSTLTFTPQCREVNYTSIISSKSTMTLRLPDQYPEQGLPELISARDGPTKSDVRDETRRAIEMLGLEKGFEILDQIINVFEEVVSSREDTAAAETQGDKVPNPVSTPGQSHPKSKTVIIWLHHLLATSKRKLAITPTTTSTARSTSGISSSRTISGITKPGYPGILLFSGPSDLVNAHVHELKTLNWRAFQIRYDSSEDTPTTKVPSTSRLEPERDGEKGNGNMEWEFSHGRGKIVEVETMADVVKGIVSERNREIFLRAAGVK</sequence>
<accession>A0A0D2IGD2</accession>
<proteinExistence type="predicted"/>
<dbReference type="EMBL" id="KN847480">
    <property type="protein sequence ID" value="KIX02336.1"/>
    <property type="molecule type" value="Genomic_DNA"/>
</dbReference>
<dbReference type="STRING" id="1442369.A0A0D2IGD2"/>
<dbReference type="PANTHER" id="PTHR15955">
    <property type="entry name" value="RWD DOMAIN CONTAINING PROTEIN 2"/>
    <property type="match status" value="1"/>
</dbReference>
<evidence type="ECO:0000313" key="2">
    <source>
        <dbReference type="EMBL" id="KIX02336.1"/>
    </source>
</evidence>
<feature type="region of interest" description="Disordered" evidence="1">
    <location>
        <begin position="109"/>
        <end position="132"/>
    </location>
</feature>
<dbReference type="CDD" id="cd11605">
    <property type="entry name" value="RWD_DRWD_ELF-like"/>
    <property type="match status" value="1"/>
</dbReference>
<evidence type="ECO:0008006" key="4">
    <source>
        <dbReference type="Google" id="ProtNLM"/>
    </source>
</evidence>
<dbReference type="OrthoDB" id="432412at2759"/>
<protein>
    <recommendedName>
        <fullName evidence="4">RWD domain-containing protein</fullName>
    </recommendedName>
</protein>
<evidence type="ECO:0000313" key="3">
    <source>
        <dbReference type="Proteomes" id="UP000053617"/>
    </source>
</evidence>
<dbReference type="PANTHER" id="PTHR15955:SF8">
    <property type="entry name" value="RWD DOMAIN-CONTAINING PROTEIN 2B-RELATED"/>
    <property type="match status" value="1"/>
</dbReference>
<keyword evidence="3" id="KW-1185">Reference proteome</keyword>
<gene>
    <name evidence="2" type="ORF">Z518_08277</name>
</gene>
<feature type="region of interest" description="Disordered" evidence="1">
    <location>
        <begin position="217"/>
        <end position="245"/>
    </location>
</feature>
<dbReference type="GeneID" id="25296348"/>
<dbReference type="VEuPathDB" id="FungiDB:Z518_08277"/>
<dbReference type="RefSeq" id="XP_013269472.1">
    <property type="nucleotide sequence ID" value="XM_013414018.1"/>
</dbReference>
<dbReference type="Proteomes" id="UP000053617">
    <property type="component" value="Unassembled WGS sequence"/>
</dbReference>
<dbReference type="AlphaFoldDB" id="A0A0D2IGD2"/>
<evidence type="ECO:0000256" key="1">
    <source>
        <dbReference type="SAM" id="MobiDB-lite"/>
    </source>
</evidence>
<feature type="compositionally biased region" description="Polar residues" evidence="1">
    <location>
        <begin position="219"/>
        <end position="230"/>
    </location>
</feature>
<organism evidence="2 3">
    <name type="scientific">Rhinocladiella mackenziei CBS 650.93</name>
    <dbReference type="NCBI Taxonomy" id="1442369"/>
    <lineage>
        <taxon>Eukaryota</taxon>
        <taxon>Fungi</taxon>
        <taxon>Dikarya</taxon>
        <taxon>Ascomycota</taxon>
        <taxon>Pezizomycotina</taxon>
        <taxon>Eurotiomycetes</taxon>
        <taxon>Chaetothyriomycetidae</taxon>
        <taxon>Chaetothyriales</taxon>
        <taxon>Herpotrichiellaceae</taxon>
        <taxon>Rhinocladiella</taxon>
    </lineage>
</organism>
<name>A0A0D2IGD2_9EURO</name>
<dbReference type="HOGENOM" id="CLU_046295_2_1_1"/>